<dbReference type="RefSeq" id="WP_103237571.1">
    <property type="nucleotide sequence ID" value="NZ_JANJZD010000008.1"/>
</dbReference>
<keyword evidence="1" id="KW-0472">Membrane</keyword>
<feature type="transmembrane region" description="Helical" evidence="1">
    <location>
        <begin position="194"/>
        <end position="216"/>
    </location>
</feature>
<feature type="transmembrane region" description="Helical" evidence="1">
    <location>
        <begin position="20"/>
        <end position="40"/>
    </location>
</feature>
<feature type="transmembrane region" description="Helical" evidence="1">
    <location>
        <begin position="263"/>
        <end position="282"/>
    </location>
</feature>
<sequence>MTSKHLFFKAMKEDLRHKIWMTALSFLGSFLALPVAWLLWRSNVLRQYGGMEGLLMKEKLVRQENIMWIFNSYVPGVCGFLAITGAVIVGLSGFRYVFHKNMVDTYHSLPVKRSTLYGACYLNGILIWLVPLLTCLLLTLAMGGSFMVRLGGEEILGTILRNLGISVLVLTVVYLLIYHLVLTAVMLSGNALNTLVCMGFLGFGVISFYALGLTYFDSYMDTFYFPVVDWGNVPYFSPLLGAPDLLTQWIDSAGQWSWQFGKVLLTNAGVAGIFGMAAWLFYRRRTSETAGQGMGNKTAAACFRILMGVEAGMCGWGLFVLLTSNAQALTWGSFGAVLASILTFGILDIIFQMDFKAFFAHKIQMAVTVMLGLLVCFTFYWDWIGFDTRLPDADEIAEIAIYDAELSNRLFYDAAENALEQIHYQDTEVIYAFLKEMTEREAEGNLTYENYERVAAKVTLKSGESYYRYYRVLKEDEELLWPIFTSETYLKHAYMLDEDSVADCVGMKVSFDRKEQHLTDNLPEKLLPVIRAYNQDVLENADNILLNQDKMLAEVELEFRYQSEKGRRWKTYNLYILESMEHTIEALHRMDGLDMEAQKPEIQSVVLDLGYQYDESVDKAIWIERAREIYGVLAQPGQNEAGRGQTDIRKEEAGEGDGPGEDIVQKEAVSVDTEAFPDGGCRVVVTDREEIEELEALLIYIQNYYHRSVFQRRYISVTVKGEDGDEWMGYLPKGVLPEKYILRFGDR</sequence>
<feature type="transmembrane region" description="Helical" evidence="1">
    <location>
        <begin position="163"/>
        <end position="187"/>
    </location>
</feature>
<organism evidence="2 3">
    <name type="scientific">Acetatifactor muris</name>
    <dbReference type="NCBI Taxonomy" id="879566"/>
    <lineage>
        <taxon>Bacteria</taxon>
        <taxon>Bacillati</taxon>
        <taxon>Bacillota</taxon>
        <taxon>Clostridia</taxon>
        <taxon>Lachnospirales</taxon>
        <taxon>Lachnospiraceae</taxon>
        <taxon>Acetatifactor</taxon>
    </lineage>
</organism>
<protein>
    <submittedName>
        <fullName evidence="2">Uncharacterized protein</fullName>
    </submittedName>
</protein>
<dbReference type="AlphaFoldDB" id="A0A2K4ZAG7"/>
<keyword evidence="3" id="KW-1185">Reference proteome</keyword>
<feature type="transmembrane region" description="Helical" evidence="1">
    <location>
        <begin position="328"/>
        <end position="351"/>
    </location>
</feature>
<name>A0A2K4ZAG7_9FIRM</name>
<dbReference type="OrthoDB" id="1643401at2"/>
<dbReference type="Proteomes" id="UP000236311">
    <property type="component" value="Unassembled WGS sequence"/>
</dbReference>
<evidence type="ECO:0000313" key="2">
    <source>
        <dbReference type="EMBL" id="SOY27441.1"/>
    </source>
</evidence>
<feature type="transmembrane region" description="Helical" evidence="1">
    <location>
        <begin position="119"/>
        <end position="143"/>
    </location>
</feature>
<proteinExistence type="predicted"/>
<keyword evidence="1" id="KW-0812">Transmembrane</keyword>
<feature type="transmembrane region" description="Helical" evidence="1">
    <location>
        <begin position="73"/>
        <end position="98"/>
    </location>
</feature>
<feature type="transmembrane region" description="Helical" evidence="1">
    <location>
        <begin position="363"/>
        <end position="381"/>
    </location>
</feature>
<evidence type="ECO:0000313" key="3">
    <source>
        <dbReference type="Proteomes" id="UP000236311"/>
    </source>
</evidence>
<evidence type="ECO:0000256" key="1">
    <source>
        <dbReference type="SAM" id="Phobius"/>
    </source>
</evidence>
<dbReference type="EMBL" id="OFSM01000001">
    <property type="protein sequence ID" value="SOY27441.1"/>
    <property type="molecule type" value="Genomic_DNA"/>
</dbReference>
<gene>
    <name evidence="2" type="ORF">AMURIS_00145</name>
</gene>
<keyword evidence="1" id="KW-1133">Transmembrane helix</keyword>
<accession>A0A2K4ZAG7</accession>
<feature type="transmembrane region" description="Helical" evidence="1">
    <location>
        <begin position="303"/>
        <end position="322"/>
    </location>
</feature>
<reference evidence="2 3" key="1">
    <citation type="submission" date="2018-01" db="EMBL/GenBank/DDBJ databases">
        <authorList>
            <person name="Gaut B.S."/>
            <person name="Morton B.R."/>
            <person name="Clegg M.T."/>
            <person name="Duvall M.R."/>
        </authorList>
    </citation>
    <scope>NUCLEOTIDE SEQUENCE [LARGE SCALE GENOMIC DNA]</scope>
    <source>
        <strain evidence="2">GP69</strain>
    </source>
</reference>